<dbReference type="InterPro" id="IPR051236">
    <property type="entry name" value="HAT_RTT109-like"/>
</dbReference>
<evidence type="ECO:0000256" key="7">
    <source>
        <dbReference type="ARBA" id="ARBA00023163"/>
    </source>
</evidence>
<dbReference type="GO" id="GO:0006974">
    <property type="term" value="P:DNA damage response"/>
    <property type="evidence" value="ECO:0007669"/>
    <property type="project" value="UniProtKB-KW"/>
</dbReference>
<dbReference type="VEuPathDB" id="FungiDB:VP01_1037g7"/>
<dbReference type="InterPro" id="IPR013178">
    <property type="entry name" value="Histone_AcTrfase_Rtt109/CBP"/>
</dbReference>
<dbReference type="PANTHER" id="PTHR31571">
    <property type="entry name" value="ALTERED INHERITANCE OF MITOCHONDRIA PROTEIN 6"/>
    <property type="match status" value="1"/>
</dbReference>
<proteinExistence type="predicted"/>
<evidence type="ECO:0000313" key="12">
    <source>
        <dbReference type="Proteomes" id="UP000037035"/>
    </source>
</evidence>
<evidence type="ECO:0000256" key="3">
    <source>
        <dbReference type="ARBA" id="ARBA00022679"/>
    </source>
</evidence>
<keyword evidence="12" id="KW-1185">Reference proteome</keyword>
<keyword evidence="6" id="KW-0805">Transcription regulation</keyword>
<dbReference type="AlphaFoldDB" id="A0A0L6VUK0"/>
<evidence type="ECO:0000313" key="11">
    <source>
        <dbReference type="EMBL" id="KNZ64371.1"/>
    </source>
</evidence>
<keyword evidence="3" id="KW-0808">Transferase</keyword>
<dbReference type="OrthoDB" id="3361892at2759"/>
<evidence type="ECO:0000256" key="9">
    <source>
        <dbReference type="ARBA" id="ARBA00048940"/>
    </source>
</evidence>
<evidence type="ECO:0000256" key="1">
    <source>
        <dbReference type="ARBA" id="ARBA00004123"/>
    </source>
</evidence>
<dbReference type="GO" id="GO:0005634">
    <property type="term" value="C:nucleus"/>
    <property type="evidence" value="ECO:0007669"/>
    <property type="project" value="UniProtKB-SubCell"/>
</dbReference>
<name>A0A0L6VUK0_9BASI</name>
<dbReference type="GO" id="GO:0006355">
    <property type="term" value="P:regulation of DNA-templated transcription"/>
    <property type="evidence" value="ECO:0007669"/>
    <property type="project" value="InterPro"/>
</dbReference>
<protein>
    <recommendedName>
        <fullName evidence="2">histone acetyltransferase</fullName>
        <ecNumber evidence="2">2.3.1.48</ecNumber>
    </recommendedName>
</protein>
<comment type="catalytic activity">
    <reaction evidence="9">
        <text>L-lysyl-[histone] + acetyl-CoA = N(6)-acetyl-L-lysyl-[histone] + CoA + H(+)</text>
        <dbReference type="Rhea" id="RHEA:21992"/>
        <dbReference type="Rhea" id="RHEA-COMP:9845"/>
        <dbReference type="Rhea" id="RHEA-COMP:11338"/>
        <dbReference type="ChEBI" id="CHEBI:15378"/>
        <dbReference type="ChEBI" id="CHEBI:29969"/>
        <dbReference type="ChEBI" id="CHEBI:57287"/>
        <dbReference type="ChEBI" id="CHEBI:57288"/>
        <dbReference type="ChEBI" id="CHEBI:61930"/>
        <dbReference type="EC" id="2.3.1.48"/>
    </reaction>
    <physiologicalReaction direction="left-to-right" evidence="9">
        <dbReference type="Rhea" id="RHEA:21993"/>
    </physiologicalReaction>
</comment>
<feature type="region of interest" description="Disordered" evidence="10">
    <location>
        <begin position="549"/>
        <end position="576"/>
    </location>
</feature>
<accession>A0A0L6VUK0</accession>
<sequence length="576" mass="64649">MAPRPSLHQSLYNALQSVPTDKANPRTFELLTLSTKPFRTYTLFPHALDPTVSIMRTDYLIMLAEKFRDYRPNSTPPSDLTVPVFALEASLYTISTTSAQLLYVSKIDTTGLAPTPAPAGRLTIAFLSHFLEYPPKSTHSLRIHIFARAAREGQYLFPASAENRPNGTGDGAKFAPKNSLAAPQDPATSPLNSKLPAGKRILDDQQLVKWWHRILSQLVTELPQVSEFKKSLELFYILPGFDYQESLQVLPVSSEFKSLWNYGHPYHKIPPPFAPAQENSTNLDVDRQRGWLLSELIPAFNDDPKARFLHSIGNCSTNPSGEPGDWDDAITERSPASLESDRNRERTKINQVSPEEFWDRMGGRQECCDGRLSAFFVVCSSISYFTSTSFNSRSKNPPSHLSSVQEDLQITSSSCSISAKPTSHTDSNKVQKHLVGVPRNVWVSLWSKIHNKDYSSLEASAAGYSVWIEDVRSSINSAILEEKQKRKRKLEEKRSQLEPDERAVSSEPDHKNPTQPAEPKRESWGSFEDCYSVVFVDNALKVPLDPYHHSDLLEAGSNSGKRPQVHVLQPRKKTKS</sequence>
<evidence type="ECO:0000256" key="8">
    <source>
        <dbReference type="ARBA" id="ARBA00023242"/>
    </source>
</evidence>
<dbReference type="PANTHER" id="PTHR31571:SF2">
    <property type="entry name" value="HISTONE ACETYLTRANSFERASE RTT109"/>
    <property type="match status" value="1"/>
</dbReference>
<reference evidence="11 12" key="1">
    <citation type="submission" date="2015-08" db="EMBL/GenBank/DDBJ databases">
        <title>Next Generation Sequencing and Analysis of the Genome of Puccinia sorghi L Schw, the Causal Agent of Maize Common Rust.</title>
        <authorList>
            <person name="Rochi L."/>
            <person name="Burguener G."/>
            <person name="Darino M."/>
            <person name="Turjanski A."/>
            <person name="Kreff E."/>
            <person name="Dieguez M.J."/>
            <person name="Sacco F."/>
        </authorList>
    </citation>
    <scope>NUCLEOTIDE SEQUENCE [LARGE SCALE GENOMIC DNA]</scope>
    <source>
        <strain evidence="11 12">RO10H11247</strain>
    </source>
</reference>
<feature type="region of interest" description="Disordered" evidence="10">
    <location>
        <begin position="483"/>
        <end position="523"/>
    </location>
</feature>
<evidence type="ECO:0000256" key="5">
    <source>
        <dbReference type="ARBA" id="ARBA00022990"/>
    </source>
</evidence>
<dbReference type="EC" id="2.3.1.48" evidence="2"/>
<feature type="region of interest" description="Disordered" evidence="10">
    <location>
        <begin position="159"/>
        <end position="195"/>
    </location>
</feature>
<dbReference type="STRING" id="27349.A0A0L6VUK0"/>
<comment type="caution">
    <text evidence="11">The sequence shown here is derived from an EMBL/GenBank/DDBJ whole genome shotgun (WGS) entry which is preliminary data.</text>
</comment>
<keyword evidence="4" id="KW-0227">DNA damage</keyword>
<organism evidence="11 12">
    <name type="scientific">Puccinia sorghi</name>
    <dbReference type="NCBI Taxonomy" id="27349"/>
    <lineage>
        <taxon>Eukaryota</taxon>
        <taxon>Fungi</taxon>
        <taxon>Dikarya</taxon>
        <taxon>Basidiomycota</taxon>
        <taxon>Pucciniomycotina</taxon>
        <taxon>Pucciniomycetes</taxon>
        <taxon>Pucciniales</taxon>
        <taxon>Pucciniaceae</taxon>
        <taxon>Puccinia</taxon>
    </lineage>
</organism>
<dbReference type="Pfam" id="PF08214">
    <property type="entry name" value="HAT_KAT11"/>
    <property type="match status" value="1"/>
</dbReference>
<evidence type="ECO:0000256" key="2">
    <source>
        <dbReference type="ARBA" id="ARBA00013184"/>
    </source>
</evidence>
<keyword evidence="5" id="KW-0007">Acetylation</keyword>
<evidence type="ECO:0000256" key="6">
    <source>
        <dbReference type="ARBA" id="ARBA00023015"/>
    </source>
</evidence>
<keyword evidence="8" id="KW-0539">Nucleus</keyword>
<evidence type="ECO:0000256" key="4">
    <source>
        <dbReference type="ARBA" id="ARBA00022763"/>
    </source>
</evidence>
<dbReference type="GO" id="GO:0032931">
    <property type="term" value="F:histone H3K56 acetyltransferase activity"/>
    <property type="evidence" value="ECO:0007669"/>
    <property type="project" value="TreeGrafter"/>
</dbReference>
<dbReference type="SMART" id="SM01250">
    <property type="entry name" value="KAT11"/>
    <property type="match status" value="1"/>
</dbReference>
<dbReference type="PROSITE" id="PS51728">
    <property type="entry name" value="RTT109_HAT"/>
    <property type="match status" value="1"/>
</dbReference>
<keyword evidence="7" id="KW-0804">Transcription</keyword>
<dbReference type="Proteomes" id="UP000037035">
    <property type="component" value="Unassembled WGS sequence"/>
</dbReference>
<comment type="subcellular location">
    <subcellularLocation>
        <location evidence="1">Nucleus</location>
    </subcellularLocation>
</comment>
<evidence type="ECO:0000256" key="10">
    <source>
        <dbReference type="SAM" id="MobiDB-lite"/>
    </source>
</evidence>
<gene>
    <name evidence="11" type="ORF">VP01_1037g7</name>
</gene>
<dbReference type="EMBL" id="LAVV01000421">
    <property type="protein sequence ID" value="KNZ64371.1"/>
    <property type="molecule type" value="Genomic_DNA"/>
</dbReference>
<feature type="region of interest" description="Disordered" evidence="10">
    <location>
        <begin position="314"/>
        <end position="347"/>
    </location>
</feature>
<dbReference type="InterPro" id="IPR016849">
    <property type="entry name" value="Rtt109"/>
</dbReference>